<accession>F0J8H6</accession>
<feature type="compositionally biased region" description="Polar residues" evidence="1">
    <location>
        <begin position="134"/>
        <end position="145"/>
    </location>
</feature>
<dbReference type="EMBL" id="BK007177">
    <property type="protein sequence ID" value="DAA34201.1"/>
    <property type="molecule type" value="mRNA"/>
</dbReference>
<dbReference type="AlphaFoldDB" id="F0J8H6"/>
<proteinExistence type="evidence at transcript level"/>
<evidence type="ECO:0000256" key="2">
    <source>
        <dbReference type="SAM" id="SignalP"/>
    </source>
</evidence>
<evidence type="ECO:0000313" key="3">
    <source>
        <dbReference type="EMBL" id="DAA34201.1"/>
    </source>
</evidence>
<keyword evidence="2" id="KW-0732">Signal</keyword>
<feature type="non-terminal residue" evidence="3">
    <location>
        <position position="201"/>
    </location>
</feature>
<feature type="signal peptide" evidence="2">
    <location>
        <begin position="1"/>
        <end position="23"/>
    </location>
</feature>
<protein>
    <submittedName>
        <fullName evidence="3">Hypothetical secreted protein 193</fullName>
    </submittedName>
</protein>
<organism evidence="3">
    <name type="scientific">Amblyomma variegatum</name>
    <name type="common">Tropical bont tick</name>
    <dbReference type="NCBI Taxonomy" id="34610"/>
    <lineage>
        <taxon>Eukaryota</taxon>
        <taxon>Metazoa</taxon>
        <taxon>Ecdysozoa</taxon>
        <taxon>Arthropoda</taxon>
        <taxon>Chelicerata</taxon>
        <taxon>Arachnida</taxon>
        <taxon>Acari</taxon>
        <taxon>Parasitiformes</taxon>
        <taxon>Ixodida</taxon>
        <taxon>Ixodoidea</taxon>
        <taxon>Ixodidae</taxon>
        <taxon>Amblyomminae</taxon>
        <taxon>Amblyomma</taxon>
    </lineage>
</organism>
<sequence>MAVNAFLVCVGAVCLGAVARAAGLPPEPSSSGPVIQKCERAASPGIFFFKRVFEPCVYLCSGIPISFENEDDGTPCQVLTSPPGVCSGGKCVAPPEAPTTEAAIPTTAVPSTEPAPGQSLEASELNNPGAETEVPTSSSADTPQTGLEEGENEGVAKYSENDVANGSGEARNPSEDIDVVDEDGKAPVAEESEVARRERAE</sequence>
<reference evidence="3" key="1">
    <citation type="journal article" date="2011" name="BMC Genomics">
        <title>A further insight into the sialome of the tropical bont tick, Amblyomma variegatum.</title>
        <authorList>
            <person name="Ribeiro J.M."/>
            <person name="Anderson J.M."/>
            <person name="Manoukis N.C."/>
            <person name="Meng Z."/>
            <person name="Francishetti I.M."/>
        </authorList>
    </citation>
    <scope>NUCLEOTIDE SEQUENCE</scope>
    <source>
        <strain evidence="3">Amb_var-193</strain>
        <tissue evidence="3">Salivary gland</tissue>
    </source>
</reference>
<evidence type="ECO:0000256" key="1">
    <source>
        <dbReference type="SAM" id="MobiDB-lite"/>
    </source>
</evidence>
<feature type="region of interest" description="Disordered" evidence="1">
    <location>
        <begin position="103"/>
        <end position="201"/>
    </location>
</feature>
<name>F0J8H6_AMBVA</name>
<feature type="chain" id="PRO_5003255152" evidence="2">
    <location>
        <begin position="24"/>
        <end position="201"/>
    </location>
</feature>